<feature type="domain" description="Glucose-methanol-choline oxidoreductase N-terminal" evidence="8">
    <location>
        <begin position="33"/>
        <end position="343"/>
    </location>
</feature>
<dbReference type="Pfam" id="PF05199">
    <property type="entry name" value="GMC_oxred_C"/>
    <property type="match status" value="1"/>
</dbReference>
<evidence type="ECO:0000256" key="7">
    <source>
        <dbReference type="SAM" id="SignalP"/>
    </source>
</evidence>
<protein>
    <recommendedName>
        <fullName evidence="12">Aryl-alcohol oxidase</fullName>
    </recommendedName>
</protein>
<evidence type="ECO:0000259" key="9">
    <source>
        <dbReference type="Pfam" id="PF05199"/>
    </source>
</evidence>
<sequence length="591" mass="63580">MRLLWALSCLFALGLPAYARLFNSISELKNRNYDFVIVGGGTAGSVLASRLSEDRKNKVLVVEAGVDNANVQDIIVPFLGPGAFNSLVDWNFTSTPQVGMMNRTIPLSRGFVLGGSSSINFMAWNRGSNDMWDNFARLSNDSGWSWDSVADYNLKVSRLTPPSDGHNTTGEVIPSAHGNGPVLTSLPGFETELDPKVTDTAKSMSGRFRYNEDINAGDMLGFGFMQNAIGNGERSSAATSYLVPALNRSNLDVVIHSRVTSVRASRPSRNDEPTIDTVEIAQTANGPRVNVTASKEIILSAGVFGTPQILMLSGIGPQEELTKHGIPVVLNSPDVGRHLVDHPLLANYYVVNSNRTFDPVLRDESLIGPLLQQWEANRTGLLVIPAAGNTVSFLKNPPDLFPGFDPSSGPGSGNTEMIFCNGFEPLGATPLPSNGSFMSVITAVVSPTSRGALTLNTTNPFDAPLIDPQLFTTDFDVQTMVQVMKDADTFISGPAWQGYVIEPFVNFANDDERATYARNNSITVNHCVGTARMGPGGVEGGVVDSSLRVKGVKGLWIVDASVYPQIPENHPQAVAYILAERASDLIKASHY</sequence>
<dbReference type="PANTHER" id="PTHR11552:SF147">
    <property type="entry name" value="CHOLINE DEHYDROGENASE, MITOCHONDRIAL"/>
    <property type="match status" value="1"/>
</dbReference>
<evidence type="ECO:0000256" key="6">
    <source>
        <dbReference type="PIRSR" id="PIRSR000137-2"/>
    </source>
</evidence>
<dbReference type="PANTHER" id="PTHR11552">
    <property type="entry name" value="GLUCOSE-METHANOL-CHOLINE GMC OXIDOREDUCTASE"/>
    <property type="match status" value="1"/>
</dbReference>
<dbReference type="SUPFAM" id="SSF51905">
    <property type="entry name" value="FAD/NAD(P)-binding domain"/>
    <property type="match status" value="1"/>
</dbReference>
<proteinExistence type="inferred from homology"/>
<keyword evidence="4 6" id="KW-0274">FAD</keyword>
<dbReference type="InterPro" id="IPR012132">
    <property type="entry name" value="GMC_OxRdtase"/>
</dbReference>
<reference evidence="10 11" key="1">
    <citation type="submission" date="2015-12" db="EMBL/GenBank/DDBJ databases">
        <title>Draft genome sequence of Moniliophthora roreri, the causal agent of frosty pod rot of cacao.</title>
        <authorList>
            <person name="Aime M.C."/>
            <person name="Diaz-Valderrama J.R."/>
            <person name="Kijpornyongpan T."/>
            <person name="Phillips-Mora W."/>
        </authorList>
    </citation>
    <scope>NUCLEOTIDE SEQUENCE [LARGE SCALE GENOMIC DNA]</scope>
    <source>
        <strain evidence="10 11">MCA 2952</strain>
    </source>
</reference>
<evidence type="ECO:0008006" key="12">
    <source>
        <dbReference type="Google" id="ProtNLM"/>
    </source>
</evidence>
<evidence type="ECO:0000313" key="11">
    <source>
        <dbReference type="Proteomes" id="UP000054988"/>
    </source>
</evidence>
<evidence type="ECO:0000259" key="8">
    <source>
        <dbReference type="Pfam" id="PF00732"/>
    </source>
</evidence>
<dbReference type="GO" id="GO:0050660">
    <property type="term" value="F:flavin adenine dinucleotide binding"/>
    <property type="evidence" value="ECO:0007669"/>
    <property type="project" value="InterPro"/>
</dbReference>
<dbReference type="InterPro" id="IPR036188">
    <property type="entry name" value="FAD/NAD-bd_sf"/>
</dbReference>
<feature type="active site" description="Proton donor" evidence="5">
    <location>
        <position position="526"/>
    </location>
</feature>
<dbReference type="InterPro" id="IPR000172">
    <property type="entry name" value="GMC_OxRdtase_N"/>
</dbReference>
<accession>A0A0W0G563</accession>
<feature type="domain" description="Glucose-methanol-choline oxidoreductase C-terminal" evidence="9">
    <location>
        <begin position="447"/>
        <end position="579"/>
    </location>
</feature>
<feature type="signal peptide" evidence="7">
    <location>
        <begin position="1"/>
        <end position="19"/>
    </location>
</feature>
<comment type="cofactor">
    <cofactor evidence="1 6">
        <name>FAD</name>
        <dbReference type="ChEBI" id="CHEBI:57692"/>
    </cofactor>
</comment>
<gene>
    <name evidence="10" type="ORF">WG66_3715</name>
</gene>
<feature type="binding site" evidence="6">
    <location>
        <begin position="571"/>
        <end position="572"/>
    </location>
    <ligand>
        <name>FAD</name>
        <dbReference type="ChEBI" id="CHEBI:57692"/>
    </ligand>
</feature>
<dbReference type="GO" id="GO:0016614">
    <property type="term" value="F:oxidoreductase activity, acting on CH-OH group of donors"/>
    <property type="evidence" value="ECO:0007669"/>
    <property type="project" value="InterPro"/>
</dbReference>
<comment type="similarity">
    <text evidence="2">Belongs to the GMC oxidoreductase family.</text>
</comment>
<feature type="binding site" evidence="6">
    <location>
        <position position="112"/>
    </location>
    <ligand>
        <name>FAD</name>
        <dbReference type="ChEBI" id="CHEBI:57692"/>
    </ligand>
</feature>
<name>A0A0W0G563_MONRR</name>
<dbReference type="Proteomes" id="UP000054988">
    <property type="component" value="Unassembled WGS sequence"/>
</dbReference>
<feature type="binding site" evidence="6">
    <location>
        <position position="259"/>
    </location>
    <ligand>
        <name>FAD</name>
        <dbReference type="ChEBI" id="CHEBI:57692"/>
    </ligand>
</feature>
<keyword evidence="7" id="KW-0732">Signal</keyword>
<dbReference type="Pfam" id="PF00732">
    <property type="entry name" value="GMC_oxred_N"/>
    <property type="match status" value="1"/>
</dbReference>
<dbReference type="EMBL" id="LATX01001102">
    <property type="protein sequence ID" value="KTB43710.1"/>
    <property type="molecule type" value="Genomic_DNA"/>
</dbReference>
<dbReference type="SUPFAM" id="SSF54373">
    <property type="entry name" value="FAD-linked reductases, C-terminal domain"/>
    <property type="match status" value="1"/>
</dbReference>
<organism evidence="10 11">
    <name type="scientific">Moniliophthora roreri</name>
    <name type="common">Frosty pod rot fungus</name>
    <name type="synonym">Monilia roreri</name>
    <dbReference type="NCBI Taxonomy" id="221103"/>
    <lineage>
        <taxon>Eukaryota</taxon>
        <taxon>Fungi</taxon>
        <taxon>Dikarya</taxon>
        <taxon>Basidiomycota</taxon>
        <taxon>Agaricomycotina</taxon>
        <taxon>Agaricomycetes</taxon>
        <taxon>Agaricomycetidae</taxon>
        <taxon>Agaricales</taxon>
        <taxon>Marasmiineae</taxon>
        <taxon>Marasmiaceae</taxon>
        <taxon>Moniliophthora</taxon>
    </lineage>
</organism>
<feature type="active site" description="Proton acceptor" evidence="5">
    <location>
        <position position="570"/>
    </location>
</feature>
<keyword evidence="3" id="KW-0285">Flavoprotein</keyword>
<evidence type="ECO:0000256" key="5">
    <source>
        <dbReference type="PIRSR" id="PIRSR000137-1"/>
    </source>
</evidence>
<evidence type="ECO:0000256" key="1">
    <source>
        <dbReference type="ARBA" id="ARBA00001974"/>
    </source>
</evidence>
<evidence type="ECO:0000256" key="4">
    <source>
        <dbReference type="ARBA" id="ARBA00022827"/>
    </source>
</evidence>
<dbReference type="PIRSF" id="PIRSF000137">
    <property type="entry name" value="Alcohol_oxidase"/>
    <property type="match status" value="1"/>
</dbReference>
<dbReference type="Gene3D" id="3.50.50.60">
    <property type="entry name" value="FAD/NAD(P)-binding domain"/>
    <property type="match status" value="1"/>
</dbReference>
<evidence type="ECO:0000256" key="2">
    <source>
        <dbReference type="ARBA" id="ARBA00010790"/>
    </source>
</evidence>
<dbReference type="InterPro" id="IPR007867">
    <property type="entry name" value="GMC_OxRtase_C"/>
</dbReference>
<dbReference type="AlphaFoldDB" id="A0A0W0G563"/>
<evidence type="ECO:0000313" key="10">
    <source>
        <dbReference type="EMBL" id="KTB43710.1"/>
    </source>
</evidence>
<dbReference type="Gene3D" id="3.30.560.10">
    <property type="entry name" value="Glucose Oxidase, domain 3"/>
    <property type="match status" value="1"/>
</dbReference>
<evidence type="ECO:0000256" key="3">
    <source>
        <dbReference type="ARBA" id="ARBA00022630"/>
    </source>
</evidence>
<feature type="chain" id="PRO_5006902337" description="Aryl-alcohol oxidase" evidence="7">
    <location>
        <begin position="20"/>
        <end position="591"/>
    </location>
</feature>
<dbReference type="eggNOG" id="KOG1238">
    <property type="taxonomic scope" value="Eukaryota"/>
</dbReference>
<comment type="caution">
    <text evidence="10">The sequence shown here is derived from an EMBL/GenBank/DDBJ whole genome shotgun (WGS) entry which is preliminary data.</text>
</comment>